<evidence type="ECO:0000313" key="4">
    <source>
        <dbReference type="Proteomes" id="UP000039217"/>
    </source>
</evidence>
<dbReference type="Proteomes" id="UP000039217">
    <property type="component" value="Unassembled WGS sequence"/>
</dbReference>
<keyword evidence="2" id="KW-0472">Membrane</keyword>
<keyword evidence="2" id="KW-1133">Transmembrane helix</keyword>
<feature type="transmembrane region" description="Helical" evidence="2">
    <location>
        <begin position="61"/>
        <end position="79"/>
    </location>
</feature>
<dbReference type="AlphaFoldDB" id="A0A655F5Q3"/>
<reference evidence="3 4" key="1">
    <citation type="submission" date="2015-03" db="EMBL/GenBank/DDBJ databases">
        <authorList>
            <consortium name="Pathogen Informatics"/>
        </authorList>
    </citation>
    <scope>NUCLEOTIDE SEQUENCE [LARGE SCALE GENOMIC DNA]</scope>
    <source>
        <strain evidence="3 4">D00501624</strain>
    </source>
</reference>
<organism evidence="3 4">
    <name type="scientific">Mycobacterium tuberculosis</name>
    <dbReference type="NCBI Taxonomy" id="1773"/>
    <lineage>
        <taxon>Bacteria</taxon>
        <taxon>Bacillati</taxon>
        <taxon>Actinomycetota</taxon>
        <taxon>Actinomycetes</taxon>
        <taxon>Mycobacteriales</taxon>
        <taxon>Mycobacteriaceae</taxon>
        <taxon>Mycobacterium</taxon>
        <taxon>Mycobacterium tuberculosis complex</taxon>
    </lineage>
</organism>
<accession>A0A655F5Q3</accession>
<name>A0A655F5Q3_MYCTX</name>
<gene>
    <name evidence="3" type="ORF">ERS007661_02560</name>
</gene>
<keyword evidence="2" id="KW-0812">Transmembrane</keyword>
<sequence length="100" mass="10919">MTMESLPPENNSTGRSNSAATSRMTWMASAFSKRRWLSWYWPGAGPTVTSLVMASCSTSSYLINPVGLTIFMVIAIYATRLPYRCQRSPISAGCRCASAP</sequence>
<protein>
    <submittedName>
        <fullName evidence="3">Uncharacterized protein</fullName>
    </submittedName>
</protein>
<evidence type="ECO:0000256" key="2">
    <source>
        <dbReference type="SAM" id="Phobius"/>
    </source>
</evidence>
<evidence type="ECO:0000256" key="1">
    <source>
        <dbReference type="SAM" id="MobiDB-lite"/>
    </source>
</evidence>
<evidence type="ECO:0000313" key="3">
    <source>
        <dbReference type="EMBL" id="CNV50622.1"/>
    </source>
</evidence>
<dbReference type="EMBL" id="CQQC01000923">
    <property type="protein sequence ID" value="CNV50622.1"/>
    <property type="molecule type" value="Genomic_DNA"/>
</dbReference>
<proteinExistence type="predicted"/>
<feature type="region of interest" description="Disordered" evidence="1">
    <location>
        <begin position="1"/>
        <end position="20"/>
    </location>
</feature>
<feature type="compositionally biased region" description="Polar residues" evidence="1">
    <location>
        <begin position="8"/>
        <end position="20"/>
    </location>
</feature>